<dbReference type="RefSeq" id="WP_240572266.1">
    <property type="nucleotide sequence ID" value="NZ_CP136709.1"/>
</dbReference>
<dbReference type="InterPro" id="IPR021501">
    <property type="entry name" value="DUF3157"/>
</dbReference>
<keyword evidence="3" id="KW-1185">Reference proteome</keyword>
<comment type="caution">
    <text evidence="2">The sequence shown here is derived from an EMBL/GenBank/DDBJ whole genome shotgun (WGS) entry which is preliminary data.</text>
</comment>
<evidence type="ECO:0000313" key="3">
    <source>
        <dbReference type="Proteomes" id="UP001156141"/>
    </source>
</evidence>
<accession>A0ABS9RG75</accession>
<reference evidence="2" key="1">
    <citation type="submission" date="2022-02" db="EMBL/GenBank/DDBJ databases">
        <title>Aestuariibaculum sp., a marine bacterium isolated from sediment in Guangxi.</title>
        <authorList>
            <person name="Ying J."/>
        </authorList>
    </citation>
    <scope>NUCLEOTIDE SEQUENCE</scope>
    <source>
        <strain evidence="2">L182</strain>
    </source>
</reference>
<sequence length="149" mass="16770">MKSIVFLLLLFITSVSFAQNNYIVKTEDGRKVLLKADYTWEYIDAMPKDAPKKDISEAISVKDDACKLGEGFEEPKLNNKIQSQLKKGRATIDDVKAKVAKDYNCSVEEVVLISASEQKSKGRYQFCANGKKVDYKRTGFTIIEAGKLF</sequence>
<name>A0ABS9RG75_9FLAO</name>
<dbReference type="Proteomes" id="UP001156141">
    <property type="component" value="Unassembled WGS sequence"/>
</dbReference>
<protein>
    <submittedName>
        <fullName evidence="2">DUF3157 family protein</fullName>
    </submittedName>
</protein>
<dbReference type="EMBL" id="JAKVQD010000001">
    <property type="protein sequence ID" value="MCH4551949.1"/>
    <property type="molecule type" value="Genomic_DNA"/>
</dbReference>
<organism evidence="2 3">
    <name type="scientific">Aestuariibaculum lutulentum</name>
    <dbReference type="NCBI Taxonomy" id="2920935"/>
    <lineage>
        <taxon>Bacteria</taxon>
        <taxon>Pseudomonadati</taxon>
        <taxon>Bacteroidota</taxon>
        <taxon>Flavobacteriia</taxon>
        <taxon>Flavobacteriales</taxon>
        <taxon>Flavobacteriaceae</taxon>
    </lineage>
</organism>
<dbReference type="Pfam" id="PF11355">
    <property type="entry name" value="DUF3157"/>
    <property type="match status" value="1"/>
</dbReference>
<feature type="chain" id="PRO_5047331906" evidence="1">
    <location>
        <begin position="19"/>
        <end position="149"/>
    </location>
</feature>
<gene>
    <name evidence="2" type="ORF">MKW35_04900</name>
</gene>
<evidence type="ECO:0000256" key="1">
    <source>
        <dbReference type="SAM" id="SignalP"/>
    </source>
</evidence>
<feature type="signal peptide" evidence="1">
    <location>
        <begin position="1"/>
        <end position="18"/>
    </location>
</feature>
<keyword evidence="1" id="KW-0732">Signal</keyword>
<proteinExistence type="predicted"/>
<evidence type="ECO:0000313" key="2">
    <source>
        <dbReference type="EMBL" id="MCH4551949.1"/>
    </source>
</evidence>